<organism evidence="1 2">
    <name type="scientific">Morganella morganii</name>
    <name type="common">Proteus morganii</name>
    <dbReference type="NCBI Taxonomy" id="582"/>
    <lineage>
        <taxon>Bacteria</taxon>
        <taxon>Pseudomonadati</taxon>
        <taxon>Pseudomonadota</taxon>
        <taxon>Gammaproteobacteria</taxon>
        <taxon>Enterobacterales</taxon>
        <taxon>Morganellaceae</taxon>
        <taxon>Morganella</taxon>
    </lineage>
</organism>
<reference evidence="1" key="1">
    <citation type="submission" date="2022-08" db="EMBL/GenBank/DDBJ databases">
        <authorList>
            <person name="Dale J.L."/>
        </authorList>
    </citation>
    <scope>NUCLEOTIDE SEQUENCE</scope>
    <source>
        <strain evidence="1">2022EL-00758</strain>
    </source>
</reference>
<sequence length="103" mass="11695">MHYNAPQRFIPALFILRKIRLRNAGYVSKPAETHPGIPAYLLKDVPADYYQQTDNICGEYPANYSGNTDDELVCLVAVLSCSDQYFAANCDEMFIMSPFFCKN</sequence>
<dbReference type="EMBL" id="JAPNMI010000004">
    <property type="protein sequence ID" value="MCY0789716.1"/>
    <property type="molecule type" value="Genomic_DNA"/>
</dbReference>
<protein>
    <submittedName>
        <fullName evidence="1">Uncharacterized protein</fullName>
    </submittedName>
</protein>
<gene>
    <name evidence="1" type="ORF">N0392_08485</name>
</gene>
<dbReference type="RefSeq" id="WP_214095566.1">
    <property type="nucleotide sequence ID" value="NZ_JALMEJ010000001.1"/>
</dbReference>
<accession>A0A9Q4GRB0</accession>
<dbReference type="AlphaFoldDB" id="A0A9Q4GRB0"/>
<evidence type="ECO:0000313" key="1">
    <source>
        <dbReference type="EMBL" id="MCY0789716.1"/>
    </source>
</evidence>
<proteinExistence type="predicted"/>
<dbReference type="Proteomes" id="UP001076655">
    <property type="component" value="Unassembled WGS sequence"/>
</dbReference>
<evidence type="ECO:0000313" key="2">
    <source>
        <dbReference type="Proteomes" id="UP001076655"/>
    </source>
</evidence>
<comment type="caution">
    <text evidence="1">The sequence shown here is derived from an EMBL/GenBank/DDBJ whole genome shotgun (WGS) entry which is preliminary data.</text>
</comment>
<name>A0A9Q4GRB0_MORMO</name>